<proteinExistence type="predicted"/>
<accession>A0A1T4ZSS5</accession>
<dbReference type="Pfam" id="PF19848">
    <property type="entry name" value="DUF6323"/>
    <property type="match status" value="1"/>
</dbReference>
<keyword evidence="2" id="KW-1185">Reference proteome</keyword>
<sequence length="162" mass="18733">MNFELSLLNSNLLLKQAVSEVLSCNDITEKYNLLLTNTQAAALVETRVTALKDNGRMEFGAGVIEKIILAFCDSPYISMHNYEETIYELLEIFYYYKNETNDLMSDDELIKFMKISYDSICQGSLELLSGRELNNLARTLRYVYKEKFTEDKTDLDEEDSLE</sequence>
<dbReference type="InterPro" id="IPR046286">
    <property type="entry name" value="DUF6323"/>
</dbReference>
<name>A0A1T4ZSS5_9FIRM</name>
<dbReference type="OrthoDB" id="1707441at2"/>
<evidence type="ECO:0000313" key="1">
    <source>
        <dbReference type="EMBL" id="SKB25647.1"/>
    </source>
</evidence>
<evidence type="ECO:0000313" key="2">
    <source>
        <dbReference type="Proteomes" id="UP000243406"/>
    </source>
</evidence>
<dbReference type="Proteomes" id="UP000243406">
    <property type="component" value="Unassembled WGS sequence"/>
</dbReference>
<protein>
    <submittedName>
        <fullName evidence="1">Uncharacterized protein</fullName>
    </submittedName>
</protein>
<gene>
    <name evidence="1" type="ORF">SAMN02745120_0339</name>
</gene>
<dbReference type="EMBL" id="FUYN01000001">
    <property type="protein sequence ID" value="SKB25647.1"/>
    <property type="molecule type" value="Genomic_DNA"/>
</dbReference>
<organism evidence="1 2">
    <name type="scientific">Acetoanaerobium noterae</name>
    <dbReference type="NCBI Taxonomy" id="745369"/>
    <lineage>
        <taxon>Bacteria</taxon>
        <taxon>Bacillati</taxon>
        <taxon>Bacillota</taxon>
        <taxon>Clostridia</taxon>
        <taxon>Peptostreptococcales</taxon>
        <taxon>Filifactoraceae</taxon>
        <taxon>Acetoanaerobium</taxon>
    </lineage>
</organism>
<reference evidence="2" key="1">
    <citation type="submission" date="2017-02" db="EMBL/GenBank/DDBJ databases">
        <authorList>
            <person name="Varghese N."/>
            <person name="Submissions S."/>
        </authorList>
    </citation>
    <scope>NUCLEOTIDE SEQUENCE [LARGE SCALE GENOMIC DNA]</scope>
    <source>
        <strain evidence="2">ATCC 35199</strain>
    </source>
</reference>
<dbReference type="AlphaFoldDB" id="A0A1T4ZSS5"/>
<dbReference type="RefSeq" id="WP_079588339.1">
    <property type="nucleotide sequence ID" value="NZ_FUYN01000001.1"/>
</dbReference>